<protein>
    <submittedName>
        <fullName evidence="6">Penicillin acylase family protein</fullName>
    </submittedName>
</protein>
<keyword evidence="3" id="KW-0378">Hydrolase</keyword>
<evidence type="ECO:0000256" key="2">
    <source>
        <dbReference type="ARBA" id="ARBA00022729"/>
    </source>
</evidence>
<evidence type="ECO:0000256" key="1">
    <source>
        <dbReference type="ARBA" id="ARBA00006586"/>
    </source>
</evidence>
<dbReference type="Proteomes" id="UP001207918">
    <property type="component" value="Unassembled WGS sequence"/>
</dbReference>
<comment type="caution">
    <text evidence="6">The sequence shown here is derived from an EMBL/GenBank/DDBJ whole genome shotgun (WGS) entry which is preliminary data.</text>
</comment>
<dbReference type="CDD" id="cd03747">
    <property type="entry name" value="Ntn_PGA_like"/>
    <property type="match status" value="1"/>
</dbReference>
<evidence type="ECO:0000313" key="6">
    <source>
        <dbReference type="EMBL" id="MCW9706611.1"/>
    </source>
</evidence>
<dbReference type="InterPro" id="IPR023343">
    <property type="entry name" value="Penicillin_amidase_dom1"/>
</dbReference>
<dbReference type="Gene3D" id="3.60.20.10">
    <property type="entry name" value="Glutamine Phosphoribosylpyrophosphate, subunit 1, domain 1"/>
    <property type="match status" value="1"/>
</dbReference>
<dbReference type="PANTHER" id="PTHR34218:SF3">
    <property type="entry name" value="ACYL-HOMOSERINE LACTONE ACYLASE PVDQ"/>
    <property type="match status" value="1"/>
</dbReference>
<proteinExistence type="inferred from homology"/>
<dbReference type="PIRSF" id="PIRSF001227">
    <property type="entry name" value="Pen_acylase"/>
    <property type="match status" value="1"/>
</dbReference>
<dbReference type="InterPro" id="IPR029055">
    <property type="entry name" value="Ntn_hydrolases_N"/>
</dbReference>
<keyword evidence="2" id="KW-0732">Signal</keyword>
<organism evidence="6 7">
    <name type="scientific">Fodinibius salsisoli</name>
    <dbReference type="NCBI Taxonomy" id="2820877"/>
    <lineage>
        <taxon>Bacteria</taxon>
        <taxon>Pseudomonadati</taxon>
        <taxon>Balneolota</taxon>
        <taxon>Balneolia</taxon>
        <taxon>Balneolales</taxon>
        <taxon>Balneolaceae</taxon>
        <taxon>Fodinibius</taxon>
    </lineage>
</organism>
<reference evidence="6 7" key="1">
    <citation type="submission" date="2021-03" db="EMBL/GenBank/DDBJ databases">
        <title>Aliifodinibius sp. nov., a new bacterium isolated from saline soil.</title>
        <authorList>
            <person name="Galisteo C."/>
            <person name="De La Haba R."/>
            <person name="Sanchez-Porro C."/>
            <person name="Ventosa A."/>
        </authorList>
    </citation>
    <scope>NUCLEOTIDE SEQUENCE [LARGE SCALE GENOMIC DNA]</scope>
    <source>
        <strain evidence="6 7">1BSP15-2V2</strain>
    </source>
</reference>
<dbReference type="PANTHER" id="PTHR34218">
    <property type="entry name" value="PEPTIDASE S45 PENICILLIN AMIDASE"/>
    <property type="match status" value="1"/>
</dbReference>
<keyword evidence="5" id="KW-1133">Transmembrane helix</keyword>
<gene>
    <name evidence="6" type="ORF">J6I44_07075</name>
</gene>
<comment type="similarity">
    <text evidence="1">Belongs to the peptidase S45 family.</text>
</comment>
<dbReference type="SUPFAM" id="SSF56235">
    <property type="entry name" value="N-terminal nucleophile aminohydrolases (Ntn hydrolases)"/>
    <property type="match status" value="1"/>
</dbReference>
<dbReference type="InterPro" id="IPR002692">
    <property type="entry name" value="S45"/>
</dbReference>
<sequence length="813" mass="92610">MRRLSGILAGLLILIAGIIGIGIYWTFYQPLPDYNATLEQAELRQKVNIHWDTYGVPHIYAENKHDLYYSLGYVHAQDRLWQMTVSQMAAEGRFAEFLGKDLLPLDIMQRTIGFWRMAEKIEQTVADSTMSHLEAYAAGVNNYVQQHPQSLPVQFSLADMEPIRWTPTHSIALTRLMAWELNMAWKSELVYAYLSEHLSPEKFSQLRPDNRFLPSASFDNQSSDSLTTALLPLLDVDQKIRSITGSQGSHVGSNAWAVSADKSSTGAPLLAGDPHLDLSMPGKWYEAHLNVNGKNLSGATIAGAPALVLGQNDSLAWSVTNIMLDDTDFFKEAIHPENNQQFVLDTLAGEPLYEDFTLQQEVISIKNMDDTVFTRRLTNHGPVVSDIYPDQEFIQDRVITMRWTGHEVSNEIEALFTMNWAQSLEEFQQGARLFKVPGQNFIYADKAGNIAQLSLANIPIRNGNPIGLRDGWDPNQDWQGYVPYEDLPSTINPNRGWVASANNPPAANDYPYYLSVYWEPNARYERIRQYMGKYEQLSPEIFQQIQQDSYSLFARDVTRQILPVLKQNASEFETVISYFENWDFSYDPSETAASIMDEFLLRLSANTFKDEMSASTYEKFVEFSALPERSIMKFLKNGSSFFDNVNTAQQETRVQLIKESMKEAIAELQAKYGQEPFEWRWERLHTLTLKPTLFGEAAQSLGASTSLKLIVDNLLSKGPFAAKGHGMSINNGEYSWNEPYNMILGASIRRIIDFSNTNYMLSVLPTGQSENPFSDFYGDQTENWLNGQYKFFYQDSTLFDESQYRTMRLIPEQ</sequence>
<dbReference type="Pfam" id="PF01804">
    <property type="entry name" value="Penicil_amidase"/>
    <property type="match status" value="1"/>
</dbReference>
<dbReference type="Gene3D" id="2.30.120.10">
    <property type="match status" value="1"/>
</dbReference>
<dbReference type="InterPro" id="IPR014395">
    <property type="entry name" value="Pen/GL7ACA/AHL_acylase"/>
</dbReference>
<dbReference type="RefSeq" id="WP_265765336.1">
    <property type="nucleotide sequence ID" value="NZ_JAGGJA010000004.1"/>
</dbReference>
<name>A0ABT3PKY5_9BACT</name>
<dbReference type="Gene3D" id="1.10.439.10">
    <property type="entry name" value="Penicillin Amidohydrolase, domain 1"/>
    <property type="match status" value="1"/>
</dbReference>
<dbReference type="InterPro" id="IPR043147">
    <property type="entry name" value="Penicillin_amidase_A-knob"/>
</dbReference>
<feature type="transmembrane region" description="Helical" evidence="5">
    <location>
        <begin position="7"/>
        <end position="27"/>
    </location>
</feature>
<keyword evidence="5" id="KW-0812">Transmembrane</keyword>
<keyword evidence="7" id="KW-1185">Reference proteome</keyword>
<evidence type="ECO:0000313" key="7">
    <source>
        <dbReference type="Proteomes" id="UP001207918"/>
    </source>
</evidence>
<evidence type="ECO:0000256" key="5">
    <source>
        <dbReference type="SAM" id="Phobius"/>
    </source>
</evidence>
<dbReference type="InterPro" id="IPR043146">
    <property type="entry name" value="Penicillin_amidase_N_B-knob"/>
</dbReference>
<keyword evidence="5" id="KW-0472">Membrane</keyword>
<evidence type="ECO:0000256" key="3">
    <source>
        <dbReference type="ARBA" id="ARBA00022801"/>
    </source>
</evidence>
<dbReference type="Gene3D" id="1.10.1400.10">
    <property type="match status" value="1"/>
</dbReference>
<evidence type="ECO:0000256" key="4">
    <source>
        <dbReference type="ARBA" id="ARBA00023145"/>
    </source>
</evidence>
<keyword evidence="4" id="KW-0865">Zymogen</keyword>
<dbReference type="EMBL" id="JAGGJA010000004">
    <property type="protein sequence ID" value="MCW9706611.1"/>
    <property type="molecule type" value="Genomic_DNA"/>
</dbReference>
<accession>A0ABT3PKY5</accession>